<gene>
    <name evidence="6" type="ORF">CVP04_09080</name>
</gene>
<dbReference type="FunFam" id="1.10.10.10:FF:000001">
    <property type="entry name" value="LysR family transcriptional regulator"/>
    <property type="match status" value="1"/>
</dbReference>
<keyword evidence="7" id="KW-1185">Reference proteome</keyword>
<protein>
    <submittedName>
        <fullName evidence="6">LysR family transcriptional regulator</fullName>
    </submittedName>
</protein>
<comment type="caution">
    <text evidence="6">The sequence shown here is derived from an EMBL/GenBank/DDBJ whole genome shotgun (WGS) entry which is preliminary data.</text>
</comment>
<comment type="similarity">
    <text evidence="1">Belongs to the LysR transcriptional regulatory family.</text>
</comment>
<evidence type="ECO:0000256" key="2">
    <source>
        <dbReference type="ARBA" id="ARBA00023015"/>
    </source>
</evidence>
<dbReference type="InterPro" id="IPR000847">
    <property type="entry name" value="LysR_HTH_N"/>
</dbReference>
<dbReference type="Gene3D" id="3.40.190.290">
    <property type="match status" value="1"/>
</dbReference>
<dbReference type="InterPro" id="IPR036390">
    <property type="entry name" value="WH_DNA-bd_sf"/>
</dbReference>
<dbReference type="SUPFAM" id="SSF53850">
    <property type="entry name" value="Periplasmic binding protein-like II"/>
    <property type="match status" value="1"/>
</dbReference>
<evidence type="ECO:0000256" key="3">
    <source>
        <dbReference type="ARBA" id="ARBA00023125"/>
    </source>
</evidence>
<reference evidence="6 7" key="1">
    <citation type="submission" date="2017-11" db="EMBL/GenBank/DDBJ databases">
        <title>Reclassification of Bisgaard taxon 5 as Caviibacterium pharyngocola gen. nov., sp. nov.</title>
        <authorList>
            <person name="Christensen H."/>
        </authorList>
    </citation>
    <scope>NUCLEOTIDE SEQUENCE [LARGE SCALE GENOMIC DNA]</scope>
    <source>
        <strain evidence="6 7">7_3</strain>
    </source>
</reference>
<evidence type="ECO:0000259" key="5">
    <source>
        <dbReference type="PROSITE" id="PS50931"/>
    </source>
</evidence>
<dbReference type="PANTHER" id="PTHR30126:SF91">
    <property type="entry name" value="LYSR FAMILY TRANSCRIPTIONAL REGULATOR"/>
    <property type="match status" value="1"/>
</dbReference>
<dbReference type="Pfam" id="PF00126">
    <property type="entry name" value="HTH_1"/>
    <property type="match status" value="1"/>
</dbReference>
<dbReference type="OrthoDB" id="196624at2"/>
<dbReference type="Proteomes" id="UP000230282">
    <property type="component" value="Unassembled WGS sequence"/>
</dbReference>
<dbReference type="SUPFAM" id="SSF46785">
    <property type="entry name" value="Winged helix' DNA-binding domain"/>
    <property type="match status" value="1"/>
</dbReference>
<dbReference type="AlphaFoldDB" id="A0A2M8RUB2"/>
<organism evidence="6 7">
    <name type="scientific">Caviibacterium pharyngocola</name>
    <dbReference type="NCBI Taxonomy" id="28159"/>
    <lineage>
        <taxon>Bacteria</taxon>
        <taxon>Pseudomonadati</taxon>
        <taxon>Pseudomonadota</taxon>
        <taxon>Gammaproteobacteria</taxon>
        <taxon>Pasteurellales</taxon>
        <taxon>Pasteurellaceae</taxon>
        <taxon>Caviibacterium</taxon>
    </lineage>
</organism>
<proteinExistence type="inferred from homology"/>
<dbReference type="CDD" id="cd05466">
    <property type="entry name" value="PBP2_LTTR_substrate"/>
    <property type="match status" value="1"/>
</dbReference>
<feature type="domain" description="HTH lysR-type" evidence="5">
    <location>
        <begin position="1"/>
        <end position="59"/>
    </location>
</feature>
<dbReference type="EMBL" id="PHGZ01000020">
    <property type="protein sequence ID" value="PJG82478.1"/>
    <property type="molecule type" value="Genomic_DNA"/>
</dbReference>
<name>A0A2M8RUB2_9PAST</name>
<evidence type="ECO:0000313" key="7">
    <source>
        <dbReference type="Proteomes" id="UP000230282"/>
    </source>
</evidence>
<sequence length="293" mass="33218">MYSLEQLRIFLSVCETGSFSASARQLKRVQSGISQAIANLEIDVGQELFDRSAQKPVLTPAGQALLPLVQAMMSQKNQLDQKIEALSREEESELSLVCDESILGDKLLYQINQFNQKHPITNLNIFTTSTFEAEAMIKQGKAQIGLVYLSSDFKNDFDFFTLGYQRFITVVSPQHELAKAATSISGEQLKAHRQLVFRDMEQRELWFSDRITAQFTYANSHAILLEMAKQAMGWTMLPEPLVRKALQSGELVKLDLAFEESDVFVPIAAIVSRSYQRGRVLEELLQVLKREFK</sequence>
<evidence type="ECO:0000313" key="6">
    <source>
        <dbReference type="EMBL" id="PJG82478.1"/>
    </source>
</evidence>
<evidence type="ECO:0000256" key="4">
    <source>
        <dbReference type="ARBA" id="ARBA00023163"/>
    </source>
</evidence>
<keyword evidence="3" id="KW-0238">DNA-binding</keyword>
<accession>A0A2M8RUB2</accession>
<dbReference type="Gene3D" id="1.10.10.10">
    <property type="entry name" value="Winged helix-like DNA-binding domain superfamily/Winged helix DNA-binding domain"/>
    <property type="match status" value="1"/>
</dbReference>
<dbReference type="PANTHER" id="PTHR30126">
    <property type="entry name" value="HTH-TYPE TRANSCRIPTIONAL REGULATOR"/>
    <property type="match status" value="1"/>
</dbReference>
<dbReference type="GO" id="GO:0000976">
    <property type="term" value="F:transcription cis-regulatory region binding"/>
    <property type="evidence" value="ECO:0007669"/>
    <property type="project" value="TreeGrafter"/>
</dbReference>
<dbReference type="InterPro" id="IPR036388">
    <property type="entry name" value="WH-like_DNA-bd_sf"/>
</dbReference>
<keyword evidence="2" id="KW-0805">Transcription regulation</keyword>
<dbReference type="RefSeq" id="WP_100297190.1">
    <property type="nucleotide sequence ID" value="NZ_PHGZ01000020.1"/>
</dbReference>
<dbReference type="GO" id="GO:0003700">
    <property type="term" value="F:DNA-binding transcription factor activity"/>
    <property type="evidence" value="ECO:0007669"/>
    <property type="project" value="InterPro"/>
</dbReference>
<evidence type="ECO:0000256" key="1">
    <source>
        <dbReference type="ARBA" id="ARBA00009437"/>
    </source>
</evidence>
<keyword evidence="4" id="KW-0804">Transcription</keyword>
<dbReference type="PROSITE" id="PS50931">
    <property type="entry name" value="HTH_LYSR"/>
    <property type="match status" value="1"/>
</dbReference>
<dbReference type="Pfam" id="PF03466">
    <property type="entry name" value="LysR_substrate"/>
    <property type="match status" value="1"/>
</dbReference>
<dbReference type="InterPro" id="IPR005119">
    <property type="entry name" value="LysR_subst-bd"/>
</dbReference>